<reference evidence="8 9" key="1">
    <citation type="submission" date="2016-06" db="EMBL/GenBank/DDBJ databases">
        <title>Genome sequence of endosymbiont of Candidatus Endolucinida thiodiazotropha.</title>
        <authorList>
            <person name="Poehlein A."/>
            <person name="Koenig S."/>
            <person name="Heiden S.E."/>
            <person name="Thuermer A."/>
            <person name="Voget S."/>
            <person name="Daniel R."/>
            <person name="Markert S."/>
            <person name="Gros O."/>
            <person name="Schweder T."/>
        </authorList>
    </citation>
    <scope>NUCLEOTIDE SEQUENCE [LARGE SCALE GENOMIC DNA]</scope>
    <source>
        <strain evidence="8 9">COS</strain>
    </source>
</reference>
<evidence type="ECO:0000256" key="7">
    <source>
        <dbReference type="HAMAP-Rule" id="MF_01337"/>
    </source>
</evidence>
<dbReference type="FunFam" id="3.30.420.100:FF:000001">
    <property type="entry name" value="50S ribosomal protein L18"/>
    <property type="match status" value="1"/>
</dbReference>
<sequence length="118" mass="12838">MEKKISRIRRGRRTRAKIQELGAHRLSIHRTPRHIYAQVISPDGGNVLASASTLDKAIRGEIEGACGNVGAAKIVGKYIAERAKSAGVENVAFDRSGFRYHGRVKALAEAAREAGLQF</sequence>
<evidence type="ECO:0000256" key="6">
    <source>
        <dbReference type="ARBA" id="ARBA00035197"/>
    </source>
</evidence>
<dbReference type="Proteomes" id="UP000094769">
    <property type="component" value="Unassembled WGS sequence"/>
</dbReference>
<dbReference type="CDD" id="cd00432">
    <property type="entry name" value="Ribosomal_L18_L5e"/>
    <property type="match status" value="1"/>
</dbReference>
<keyword evidence="9" id="KW-1185">Reference proteome</keyword>
<dbReference type="PANTHER" id="PTHR12899">
    <property type="entry name" value="39S RIBOSOMAL PROTEIN L18, MITOCHONDRIAL"/>
    <property type="match status" value="1"/>
</dbReference>
<evidence type="ECO:0000256" key="3">
    <source>
        <dbReference type="ARBA" id="ARBA00022884"/>
    </source>
</evidence>
<dbReference type="EMBL" id="MARB01000006">
    <property type="protein sequence ID" value="ODJ88330.1"/>
    <property type="molecule type" value="Genomic_DNA"/>
</dbReference>
<protein>
    <recommendedName>
        <fullName evidence="6 7">Large ribosomal subunit protein uL18</fullName>
    </recommendedName>
</protein>
<organism evidence="8 9">
    <name type="scientific">Candidatus Thiodiazotropha endolucinida</name>
    <dbReference type="NCBI Taxonomy" id="1655433"/>
    <lineage>
        <taxon>Bacteria</taxon>
        <taxon>Pseudomonadati</taxon>
        <taxon>Pseudomonadota</taxon>
        <taxon>Gammaproteobacteria</taxon>
        <taxon>Chromatiales</taxon>
        <taxon>Sedimenticolaceae</taxon>
        <taxon>Candidatus Thiodiazotropha</taxon>
    </lineage>
</organism>
<keyword evidence="3 7" id="KW-0694">RNA-binding</keyword>
<evidence type="ECO:0000313" key="8">
    <source>
        <dbReference type="EMBL" id="ODJ88330.1"/>
    </source>
</evidence>
<proteinExistence type="inferred from homology"/>
<evidence type="ECO:0000256" key="2">
    <source>
        <dbReference type="ARBA" id="ARBA00022730"/>
    </source>
</evidence>
<keyword evidence="5 7" id="KW-0687">Ribonucleoprotein</keyword>
<evidence type="ECO:0000256" key="1">
    <source>
        <dbReference type="ARBA" id="ARBA00007116"/>
    </source>
</evidence>
<dbReference type="Gene3D" id="3.30.420.100">
    <property type="match status" value="1"/>
</dbReference>
<evidence type="ECO:0000313" key="9">
    <source>
        <dbReference type="Proteomes" id="UP000094769"/>
    </source>
</evidence>
<dbReference type="InterPro" id="IPR057268">
    <property type="entry name" value="Ribosomal_L18"/>
</dbReference>
<comment type="caution">
    <text evidence="8">The sequence shown here is derived from an EMBL/GenBank/DDBJ whole genome shotgun (WGS) entry which is preliminary data.</text>
</comment>
<gene>
    <name evidence="7 8" type="primary">rplR</name>
    <name evidence="8" type="ORF">CODIS_13360</name>
</gene>
<dbReference type="SUPFAM" id="SSF53137">
    <property type="entry name" value="Translational machinery components"/>
    <property type="match status" value="1"/>
</dbReference>
<keyword evidence="2 7" id="KW-0699">rRNA-binding</keyword>
<dbReference type="AlphaFoldDB" id="A0A7Z1AFQ3"/>
<dbReference type="GO" id="GO:0003735">
    <property type="term" value="F:structural constituent of ribosome"/>
    <property type="evidence" value="ECO:0007669"/>
    <property type="project" value="InterPro"/>
</dbReference>
<evidence type="ECO:0000256" key="4">
    <source>
        <dbReference type="ARBA" id="ARBA00022980"/>
    </source>
</evidence>
<dbReference type="HAMAP" id="MF_01337_B">
    <property type="entry name" value="Ribosomal_uL18_B"/>
    <property type="match status" value="1"/>
</dbReference>
<dbReference type="NCBIfam" id="TIGR00060">
    <property type="entry name" value="L18_bact"/>
    <property type="match status" value="1"/>
</dbReference>
<dbReference type="OrthoDB" id="9810939at2"/>
<name>A0A7Z1AFQ3_9GAMM</name>
<dbReference type="Pfam" id="PF00861">
    <property type="entry name" value="Ribosomal_L18p"/>
    <property type="match status" value="1"/>
</dbReference>
<dbReference type="RefSeq" id="WP_069122499.1">
    <property type="nucleotide sequence ID" value="NZ_MARB01000006.1"/>
</dbReference>
<dbReference type="InterPro" id="IPR004389">
    <property type="entry name" value="Ribosomal_uL18_bac-type"/>
</dbReference>
<comment type="similarity">
    <text evidence="1 7">Belongs to the universal ribosomal protein uL18 family.</text>
</comment>
<dbReference type="PANTHER" id="PTHR12899:SF3">
    <property type="entry name" value="LARGE RIBOSOMAL SUBUNIT PROTEIN UL18M"/>
    <property type="match status" value="1"/>
</dbReference>
<evidence type="ECO:0000256" key="5">
    <source>
        <dbReference type="ARBA" id="ARBA00023274"/>
    </source>
</evidence>
<dbReference type="GO" id="GO:0006412">
    <property type="term" value="P:translation"/>
    <property type="evidence" value="ECO:0007669"/>
    <property type="project" value="UniProtKB-UniRule"/>
</dbReference>
<dbReference type="InterPro" id="IPR005484">
    <property type="entry name" value="Ribosomal_uL18_bac/plant/anim"/>
</dbReference>
<comment type="subunit">
    <text evidence="7">Part of the 50S ribosomal subunit; part of the 5S rRNA/L5/L18/L25 subcomplex. Contacts the 5S and 23S rRNAs.</text>
</comment>
<keyword evidence="4 7" id="KW-0689">Ribosomal protein</keyword>
<dbReference type="GO" id="GO:0022625">
    <property type="term" value="C:cytosolic large ribosomal subunit"/>
    <property type="evidence" value="ECO:0007669"/>
    <property type="project" value="TreeGrafter"/>
</dbReference>
<accession>A0A7Z1AFQ3</accession>
<comment type="function">
    <text evidence="7">This is one of the proteins that bind and probably mediate the attachment of the 5S RNA into the large ribosomal subunit, where it forms part of the central protuberance.</text>
</comment>
<dbReference type="GO" id="GO:0008097">
    <property type="term" value="F:5S rRNA binding"/>
    <property type="evidence" value="ECO:0007669"/>
    <property type="project" value="TreeGrafter"/>
</dbReference>